<dbReference type="Proteomes" id="UP001378592">
    <property type="component" value="Unassembled WGS sequence"/>
</dbReference>
<feature type="compositionally biased region" description="Basic and acidic residues" evidence="1">
    <location>
        <begin position="129"/>
        <end position="144"/>
    </location>
</feature>
<dbReference type="AlphaFoldDB" id="A0AAN9Z5N8"/>
<feature type="compositionally biased region" description="Low complexity" evidence="1">
    <location>
        <begin position="281"/>
        <end position="294"/>
    </location>
</feature>
<name>A0AAN9Z5N8_9ORTH</name>
<dbReference type="SMART" id="SM00595">
    <property type="entry name" value="MADF"/>
    <property type="match status" value="1"/>
</dbReference>
<dbReference type="EMBL" id="JAZDUA010000080">
    <property type="protein sequence ID" value="KAK7869068.1"/>
    <property type="molecule type" value="Genomic_DNA"/>
</dbReference>
<dbReference type="InterPro" id="IPR006578">
    <property type="entry name" value="MADF-dom"/>
</dbReference>
<dbReference type="PANTHER" id="PTHR21505:SF8">
    <property type="entry name" value="DPT-YFP REPRESSOR BY OVEREXPRESSION, ISOFORM D-RELATED"/>
    <property type="match status" value="1"/>
</dbReference>
<protein>
    <recommendedName>
        <fullName evidence="2">MADF domain-containing protein</fullName>
    </recommendedName>
</protein>
<gene>
    <name evidence="3" type="ORF">R5R35_000787</name>
</gene>
<evidence type="ECO:0000313" key="4">
    <source>
        <dbReference type="Proteomes" id="UP001378592"/>
    </source>
</evidence>
<dbReference type="Pfam" id="PF10545">
    <property type="entry name" value="MADF_DNA_bdg"/>
    <property type="match status" value="1"/>
</dbReference>
<evidence type="ECO:0000259" key="2">
    <source>
        <dbReference type="PROSITE" id="PS51029"/>
    </source>
</evidence>
<accession>A0AAN9Z5N8</accession>
<feature type="domain" description="MADF" evidence="2">
    <location>
        <begin position="28"/>
        <end position="114"/>
    </location>
</feature>
<keyword evidence="4" id="KW-1185">Reference proteome</keyword>
<dbReference type="PROSITE" id="PS51029">
    <property type="entry name" value="MADF"/>
    <property type="match status" value="1"/>
</dbReference>
<evidence type="ECO:0000256" key="1">
    <source>
        <dbReference type="SAM" id="MobiDB-lite"/>
    </source>
</evidence>
<sequence length="301" mass="35267">MFVRCGSLFGPVPRMNGEMEWTANAIFSFVNDLERLPILWDSRIPQHKMGKRKSDVWMQLAIKYKCTPDELKRKWQSLQAAYRREKMREISSGGQYKSRWFAYSSMSFVGDRYRPRKIVAASEKLEGFEAKEEVRNEEEQRLTGDDEPTLEEEQEEESQEVDVEDMQPNMEFDSEHRTFIPSKIHDFKKMKLQYRDEAAVNESYNTLKQTTIPELEERNECVIFGEYVTKKLSKFDDHLSALVQHEIHNILFQAEMGYLTDVSLSSQNSFITSDLSTNLNSVHSPSSTSHHTNVYEIHRPQ</sequence>
<dbReference type="PANTHER" id="PTHR21505">
    <property type="entry name" value="MADF DOMAIN-CONTAINING PROTEIN-RELATED"/>
    <property type="match status" value="1"/>
</dbReference>
<evidence type="ECO:0000313" key="3">
    <source>
        <dbReference type="EMBL" id="KAK7869068.1"/>
    </source>
</evidence>
<feature type="compositionally biased region" description="Acidic residues" evidence="1">
    <location>
        <begin position="145"/>
        <end position="163"/>
    </location>
</feature>
<feature type="region of interest" description="Disordered" evidence="1">
    <location>
        <begin position="281"/>
        <end position="301"/>
    </location>
</feature>
<proteinExistence type="predicted"/>
<organism evidence="3 4">
    <name type="scientific">Gryllus longicercus</name>
    <dbReference type="NCBI Taxonomy" id="2509291"/>
    <lineage>
        <taxon>Eukaryota</taxon>
        <taxon>Metazoa</taxon>
        <taxon>Ecdysozoa</taxon>
        <taxon>Arthropoda</taxon>
        <taxon>Hexapoda</taxon>
        <taxon>Insecta</taxon>
        <taxon>Pterygota</taxon>
        <taxon>Neoptera</taxon>
        <taxon>Polyneoptera</taxon>
        <taxon>Orthoptera</taxon>
        <taxon>Ensifera</taxon>
        <taxon>Gryllidea</taxon>
        <taxon>Grylloidea</taxon>
        <taxon>Gryllidae</taxon>
        <taxon>Gryllinae</taxon>
        <taxon>Gryllus</taxon>
    </lineage>
</organism>
<comment type="caution">
    <text evidence="3">The sequence shown here is derived from an EMBL/GenBank/DDBJ whole genome shotgun (WGS) entry which is preliminary data.</text>
</comment>
<reference evidence="3 4" key="1">
    <citation type="submission" date="2024-03" db="EMBL/GenBank/DDBJ databases">
        <title>The genome assembly and annotation of the cricket Gryllus longicercus Weissman &amp; Gray.</title>
        <authorList>
            <person name="Szrajer S."/>
            <person name="Gray D."/>
            <person name="Ylla G."/>
        </authorList>
    </citation>
    <scope>NUCLEOTIDE SEQUENCE [LARGE SCALE GENOMIC DNA]</scope>
    <source>
        <strain evidence="3">DAG 2021-001</strain>
        <tissue evidence="3">Whole body minus gut</tissue>
    </source>
</reference>
<feature type="region of interest" description="Disordered" evidence="1">
    <location>
        <begin position="129"/>
        <end position="163"/>
    </location>
</feature>